<reference evidence="1" key="1">
    <citation type="journal article" date="2020" name="Nature">
        <title>Giant virus diversity and host interactions through global metagenomics.</title>
        <authorList>
            <person name="Schulz F."/>
            <person name="Roux S."/>
            <person name="Paez-Espino D."/>
            <person name="Jungbluth S."/>
            <person name="Walsh D.A."/>
            <person name="Denef V.J."/>
            <person name="McMahon K.D."/>
            <person name="Konstantinidis K.T."/>
            <person name="Eloe-Fadrosh E.A."/>
            <person name="Kyrpides N.C."/>
            <person name="Woyke T."/>
        </authorList>
    </citation>
    <scope>NUCLEOTIDE SEQUENCE</scope>
    <source>
        <strain evidence="1">GVMAG-M-3300009155-48</strain>
    </source>
</reference>
<protein>
    <submittedName>
        <fullName evidence="1">Uncharacterized protein</fullName>
    </submittedName>
</protein>
<name>A0A6C0ERT6_9ZZZZ</name>
<proteinExistence type="predicted"/>
<organism evidence="1">
    <name type="scientific">viral metagenome</name>
    <dbReference type="NCBI Taxonomy" id="1070528"/>
    <lineage>
        <taxon>unclassified sequences</taxon>
        <taxon>metagenomes</taxon>
        <taxon>organismal metagenomes</taxon>
    </lineage>
</organism>
<dbReference type="EMBL" id="MN738926">
    <property type="protein sequence ID" value="QHT31904.1"/>
    <property type="molecule type" value="Genomic_DNA"/>
</dbReference>
<accession>A0A6C0ERT6</accession>
<dbReference type="AlphaFoldDB" id="A0A6C0ERT6"/>
<sequence length="197" mass="22263">MSLMSNYMFNNTDRIGLDITDNTQKNLQNTRFGNYSVANYYNESTSDSHVKFATQQPNLMFNAVNGGSGVGGNVVDFESLLHLKNEQERPLEKLQLYQRPFLTVPYLGRGSCNPTLESQLLQGEIVSDRKSVSTIMDKSFMSYSLYPSDDKMEERVKNPSYTVEEAAMDGWVRGGASARDMSVKKFDKNQRPSDSSY</sequence>
<evidence type="ECO:0000313" key="1">
    <source>
        <dbReference type="EMBL" id="QHT31904.1"/>
    </source>
</evidence>